<dbReference type="Proteomes" id="UP000467841">
    <property type="component" value="Unassembled WGS sequence"/>
</dbReference>
<protein>
    <submittedName>
        <fullName evidence="1">Uncharacterized protein</fullName>
    </submittedName>
</protein>
<organism evidence="1 2">
    <name type="scientific">Microthlaspi erraticum</name>
    <dbReference type="NCBI Taxonomy" id="1685480"/>
    <lineage>
        <taxon>Eukaryota</taxon>
        <taxon>Viridiplantae</taxon>
        <taxon>Streptophyta</taxon>
        <taxon>Embryophyta</taxon>
        <taxon>Tracheophyta</taxon>
        <taxon>Spermatophyta</taxon>
        <taxon>Magnoliopsida</taxon>
        <taxon>eudicotyledons</taxon>
        <taxon>Gunneridae</taxon>
        <taxon>Pentapetalae</taxon>
        <taxon>rosids</taxon>
        <taxon>malvids</taxon>
        <taxon>Brassicales</taxon>
        <taxon>Brassicaceae</taxon>
        <taxon>Coluteocarpeae</taxon>
        <taxon>Microthlaspi</taxon>
    </lineage>
</organism>
<comment type="caution">
    <text evidence="1">The sequence shown here is derived from an EMBL/GenBank/DDBJ whole genome shotgun (WGS) entry which is preliminary data.</text>
</comment>
<name>A0A6D2IE27_9BRAS</name>
<evidence type="ECO:0000313" key="1">
    <source>
        <dbReference type="EMBL" id="CAA7026417.1"/>
    </source>
</evidence>
<sequence length="126" mass="14132">MFSENQILVRITLSDNAFISSENQILILPCEIGALKSQNPSKFALNESWQLQNLTYLLHKSSLLATSSKSQDNKQVSSSLRRLISSSLFPVVGDSIRSEVGDFDLALSIPRYALIGEHFRFRLKTT</sequence>
<evidence type="ECO:0000313" key="2">
    <source>
        <dbReference type="Proteomes" id="UP000467841"/>
    </source>
</evidence>
<reference evidence="1" key="1">
    <citation type="submission" date="2020-01" db="EMBL/GenBank/DDBJ databases">
        <authorList>
            <person name="Mishra B."/>
        </authorList>
    </citation>
    <scope>NUCLEOTIDE SEQUENCE [LARGE SCALE GENOMIC DNA]</scope>
</reference>
<gene>
    <name evidence="1" type="ORF">MERR_LOCUS13652</name>
</gene>
<dbReference type="AlphaFoldDB" id="A0A6D2IE27"/>
<accession>A0A6D2IE27</accession>
<dbReference type="EMBL" id="CACVBM020001051">
    <property type="protein sequence ID" value="CAA7026417.1"/>
    <property type="molecule type" value="Genomic_DNA"/>
</dbReference>
<keyword evidence="2" id="KW-1185">Reference proteome</keyword>
<proteinExistence type="predicted"/>